<dbReference type="Pfam" id="PF13517">
    <property type="entry name" value="FG-GAP_3"/>
    <property type="match status" value="1"/>
</dbReference>
<organism evidence="3 4">
    <name type="scientific">Gymnopilus junonius</name>
    <name type="common">Spectacular rustgill mushroom</name>
    <name type="synonym">Gymnopilus spectabilis subsp. junonius</name>
    <dbReference type="NCBI Taxonomy" id="109634"/>
    <lineage>
        <taxon>Eukaryota</taxon>
        <taxon>Fungi</taxon>
        <taxon>Dikarya</taxon>
        <taxon>Basidiomycota</taxon>
        <taxon>Agaricomycotina</taxon>
        <taxon>Agaricomycetes</taxon>
        <taxon>Agaricomycetidae</taxon>
        <taxon>Agaricales</taxon>
        <taxon>Agaricineae</taxon>
        <taxon>Hymenogastraceae</taxon>
        <taxon>Gymnopilus</taxon>
    </lineage>
</organism>
<dbReference type="PANTHER" id="PTHR44103:SF1">
    <property type="entry name" value="PROPROTEIN CONVERTASE P"/>
    <property type="match status" value="1"/>
</dbReference>
<dbReference type="EMBL" id="JADNYJ010000295">
    <property type="protein sequence ID" value="KAF8871740.1"/>
    <property type="molecule type" value="Genomic_DNA"/>
</dbReference>
<evidence type="ECO:0000313" key="3">
    <source>
        <dbReference type="EMBL" id="KAF8871740.1"/>
    </source>
</evidence>
<evidence type="ECO:0000256" key="2">
    <source>
        <dbReference type="SAM" id="MobiDB-lite"/>
    </source>
</evidence>
<dbReference type="Proteomes" id="UP000724874">
    <property type="component" value="Unassembled WGS sequence"/>
</dbReference>
<comment type="caution">
    <text evidence="3">The sequence shown here is derived from an EMBL/GenBank/DDBJ whole genome shotgun (WGS) entry which is preliminary data.</text>
</comment>
<keyword evidence="4" id="KW-1185">Reference proteome</keyword>
<dbReference type="Gene3D" id="2.80.10.50">
    <property type="match status" value="1"/>
</dbReference>
<sequence>MPLDNIDINFNSPQLIVNSANAVFDLSLSDSTSVNSRSFNGNAHQQWIVLGDATGNIAVFSKYNKKYIAPQSQVMGSKLVVVDAPYWWKIDRDGNGYILTLTNSIFGLSMEGANLCLASEATRLFFIAITDANINTLKFGKLPKYDQKRTGGRNFNITVNNLAGTEEANDVLKELQNFLNTDGIKILSLDIGSSQKSGDTDDKPTKPTDPDGKPAKEGASIFGTSKPKRVVYSQTSLVPPNSKGKADIIGFGADGVAIWRQGSQTGELVTPNFGFNDDAGRWRSNKHVRLLADTTGNGRADVVGFSDSGVSVAVNKGGYVFEQPKFVLSEFGYDDGWRVEKHLRFVADLRNAGRGDIIGFSDEGVFVSLNNRDGTFSPSTLAIADFGYSVRLGDWKLNTSLRFLADVNGNGLLDIVGFNRGVAVSLSNGDGTFQPANSVLADFTNGEGWYNDKHPRFLADLTGDGLPDIIGMKDDGVYIAFNKGNGTFNAARKVIDNEFCYKKGWRIEKHPIFIADLTGDGSGDLIGFYDDGVYAAVNNGDKTFKPVKRVIDKFSGNENWKVEKHPRYAVDITGDGRADIVGIGDTDVYVSYNDGKGNFGPQTQLVQNFGDGRPGWAADKAVKYLANLYP</sequence>
<gene>
    <name evidence="3" type="ORF">CPB84DRAFT_1800518</name>
</gene>
<proteinExistence type="predicted"/>
<feature type="region of interest" description="Disordered" evidence="2">
    <location>
        <begin position="193"/>
        <end position="221"/>
    </location>
</feature>
<evidence type="ECO:0000256" key="1">
    <source>
        <dbReference type="ARBA" id="ARBA00022729"/>
    </source>
</evidence>
<evidence type="ECO:0000313" key="4">
    <source>
        <dbReference type="Proteomes" id="UP000724874"/>
    </source>
</evidence>
<feature type="compositionally biased region" description="Basic and acidic residues" evidence="2">
    <location>
        <begin position="198"/>
        <end position="216"/>
    </location>
</feature>
<reference evidence="3" key="1">
    <citation type="submission" date="2020-11" db="EMBL/GenBank/DDBJ databases">
        <authorList>
            <consortium name="DOE Joint Genome Institute"/>
            <person name="Ahrendt S."/>
            <person name="Riley R."/>
            <person name="Andreopoulos W."/>
            <person name="LaButti K."/>
            <person name="Pangilinan J."/>
            <person name="Ruiz-duenas F.J."/>
            <person name="Barrasa J.M."/>
            <person name="Sanchez-Garcia M."/>
            <person name="Camarero S."/>
            <person name="Miyauchi S."/>
            <person name="Serrano A."/>
            <person name="Linde D."/>
            <person name="Babiker R."/>
            <person name="Drula E."/>
            <person name="Ayuso-Fernandez I."/>
            <person name="Pacheco R."/>
            <person name="Padilla G."/>
            <person name="Ferreira P."/>
            <person name="Barriuso J."/>
            <person name="Kellner H."/>
            <person name="Castanera R."/>
            <person name="Alfaro M."/>
            <person name="Ramirez L."/>
            <person name="Pisabarro A.G."/>
            <person name="Kuo A."/>
            <person name="Tritt A."/>
            <person name="Lipzen A."/>
            <person name="He G."/>
            <person name="Yan M."/>
            <person name="Ng V."/>
            <person name="Cullen D."/>
            <person name="Martin F."/>
            <person name="Rosso M.-N."/>
            <person name="Henrissat B."/>
            <person name="Hibbett D."/>
            <person name="Martinez A.T."/>
            <person name="Grigoriev I.V."/>
        </authorList>
    </citation>
    <scope>NUCLEOTIDE SEQUENCE</scope>
    <source>
        <strain evidence="3">AH 44721</strain>
    </source>
</reference>
<keyword evidence="1" id="KW-0732">Signal</keyword>
<protein>
    <submittedName>
        <fullName evidence="3">Uncharacterized protein</fullName>
    </submittedName>
</protein>
<dbReference type="PANTHER" id="PTHR44103">
    <property type="entry name" value="PROPROTEIN CONVERTASE P"/>
    <property type="match status" value="1"/>
</dbReference>
<dbReference type="InterPro" id="IPR013517">
    <property type="entry name" value="FG-GAP"/>
</dbReference>
<dbReference type="InterPro" id="IPR035992">
    <property type="entry name" value="Ricin_B-like_lectins"/>
</dbReference>
<dbReference type="SUPFAM" id="SSF50370">
    <property type="entry name" value="Ricin B-like lectins"/>
    <property type="match status" value="1"/>
</dbReference>
<dbReference type="SUPFAM" id="SSF69318">
    <property type="entry name" value="Integrin alpha N-terminal domain"/>
    <property type="match status" value="1"/>
</dbReference>
<accession>A0A9P5NAD0</accession>
<dbReference type="AlphaFoldDB" id="A0A9P5NAD0"/>
<name>A0A9P5NAD0_GYMJU</name>
<dbReference type="InterPro" id="IPR028994">
    <property type="entry name" value="Integrin_alpha_N"/>
</dbReference>
<dbReference type="OrthoDB" id="3153136at2759"/>